<sequence length="440" mass="48972">MPSLIISGAARAALQSLDHDDTTFLQNLPKAELHAHLHGSIPLSTLQRIATNYSPSPDIGAGVAATIARLQSNVVLTEISEFFQLFPAIYALIATPAALAEATRDVLHAFLTEQPPPSGFAYHPAPDCSYLELRSTPRKTSHMSREQYLLTVLSEIRAFPGRAALIVSVDRRMSEQDVEECVDLAIKLHQQGEPVVGLDLCGDPLEGNVDTFEKHFDRAREAGLGLTVHIAETKLNGHSIESFVLLSWHPDRLGHATYLEEPQRDIFLADIPPPSTQVPQIPPPNGQVPDPIPHHHRTFYALWRKHILLLSRRYQDAGFHIDSQDDDTKERAARDVVTEIQALRDLAGKQYKPCVEICLTSNLLTKTVPRLEEHHIRHYLANDHPVVICTDDILPFRTTLLAEYALLLAKPPHGLGLSRDEVRKIAEMGMNARFMNGKQA</sequence>
<dbReference type="GO" id="GO:0009117">
    <property type="term" value="P:nucleotide metabolic process"/>
    <property type="evidence" value="ECO:0007669"/>
    <property type="project" value="UniProtKB-KW"/>
</dbReference>
<evidence type="ECO:0000256" key="3">
    <source>
        <dbReference type="ARBA" id="ARBA00022723"/>
    </source>
</evidence>
<dbReference type="EMBL" id="JAGFBS010000033">
    <property type="protein sequence ID" value="KAG6371543.1"/>
    <property type="molecule type" value="Genomic_DNA"/>
</dbReference>
<comment type="similarity">
    <text evidence="2">Belongs to the metallo-dependent hydrolases superfamily. Adenosine and AMP deaminases family.</text>
</comment>
<dbReference type="Proteomes" id="UP000683000">
    <property type="component" value="Unassembled WGS sequence"/>
</dbReference>
<evidence type="ECO:0000256" key="2">
    <source>
        <dbReference type="ARBA" id="ARBA00006676"/>
    </source>
</evidence>
<gene>
    <name evidence="9" type="ORF">JVT61DRAFT_9249</name>
</gene>
<dbReference type="AlphaFoldDB" id="A0A8I3A4S3"/>
<organism evidence="9 10">
    <name type="scientific">Boletus reticuloceps</name>
    <dbReference type="NCBI Taxonomy" id="495285"/>
    <lineage>
        <taxon>Eukaryota</taxon>
        <taxon>Fungi</taxon>
        <taxon>Dikarya</taxon>
        <taxon>Basidiomycota</taxon>
        <taxon>Agaricomycotina</taxon>
        <taxon>Agaricomycetes</taxon>
        <taxon>Agaricomycetidae</taxon>
        <taxon>Boletales</taxon>
        <taxon>Boletineae</taxon>
        <taxon>Boletaceae</taxon>
        <taxon>Boletoideae</taxon>
        <taxon>Boletus</taxon>
    </lineage>
</organism>
<dbReference type="InterPro" id="IPR006330">
    <property type="entry name" value="Ado/ade_deaminase"/>
</dbReference>
<comment type="catalytic activity">
    <reaction evidence="7">
        <text>N(6)-methyl-AMP + H2O + H(+) = IMP + methylamine</text>
        <dbReference type="Rhea" id="RHEA:16001"/>
        <dbReference type="ChEBI" id="CHEBI:15377"/>
        <dbReference type="ChEBI" id="CHEBI:15378"/>
        <dbReference type="ChEBI" id="CHEBI:58053"/>
        <dbReference type="ChEBI" id="CHEBI:59338"/>
        <dbReference type="ChEBI" id="CHEBI:144842"/>
    </reaction>
    <physiologicalReaction direction="left-to-right" evidence="7">
        <dbReference type="Rhea" id="RHEA:16002"/>
    </physiologicalReaction>
</comment>
<evidence type="ECO:0000256" key="6">
    <source>
        <dbReference type="ARBA" id="ARBA00023080"/>
    </source>
</evidence>
<keyword evidence="3" id="KW-0479">Metal-binding</keyword>
<reference evidence="9" key="1">
    <citation type="submission" date="2021-03" db="EMBL/GenBank/DDBJ databases">
        <title>Evolutionary innovations through gain and loss of genes in the ectomycorrhizal Boletales.</title>
        <authorList>
            <person name="Wu G."/>
            <person name="Miyauchi S."/>
            <person name="Morin E."/>
            <person name="Yang Z.-L."/>
            <person name="Xu J."/>
            <person name="Martin F.M."/>
        </authorList>
    </citation>
    <scope>NUCLEOTIDE SEQUENCE</scope>
    <source>
        <strain evidence="9">BR01</strain>
    </source>
</reference>
<feature type="domain" description="Adenosine deaminase" evidence="8">
    <location>
        <begin position="29"/>
        <end position="257"/>
    </location>
</feature>
<keyword evidence="10" id="KW-1185">Reference proteome</keyword>
<name>A0A8I3A4S3_9AGAM</name>
<dbReference type="GO" id="GO:0004000">
    <property type="term" value="F:adenosine deaminase activity"/>
    <property type="evidence" value="ECO:0007669"/>
    <property type="project" value="TreeGrafter"/>
</dbReference>
<evidence type="ECO:0000256" key="7">
    <source>
        <dbReference type="ARBA" id="ARBA00048787"/>
    </source>
</evidence>
<evidence type="ECO:0000313" key="9">
    <source>
        <dbReference type="EMBL" id="KAG6371543.1"/>
    </source>
</evidence>
<dbReference type="SUPFAM" id="SSF51556">
    <property type="entry name" value="Metallo-dependent hydrolases"/>
    <property type="match status" value="1"/>
</dbReference>
<dbReference type="InterPro" id="IPR001365">
    <property type="entry name" value="A_deaminase_dom"/>
</dbReference>
<comment type="cofactor">
    <cofactor evidence="1">
        <name>Zn(2+)</name>
        <dbReference type="ChEBI" id="CHEBI:29105"/>
    </cofactor>
</comment>
<dbReference type="GO" id="GO:0046103">
    <property type="term" value="P:inosine biosynthetic process"/>
    <property type="evidence" value="ECO:0007669"/>
    <property type="project" value="TreeGrafter"/>
</dbReference>
<keyword evidence="4 9" id="KW-0378">Hydrolase</keyword>
<protein>
    <submittedName>
        <fullName evidence="9">Metallo-dependent hydrolase</fullName>
    </submittedName>
</protein>
<comment type="caution">
    <text evidence="9">The sequence shown here is derived from an EMBL/GenBank/DDBJ whole genome shotgun (WGS) entry which is preliminary data.</text>
</comment>
<dbReference type="Gene3D" id="3.20.20.140">
    <property type="entry name" value="Metal-dependent hydrolases"/>
    <property type="match status" value="1"/>
</dbReference>
<dbReference type="GO" id="GO:0046872">
    <property type="term" value="F:metal ion binding"/>
    <property type="evidence" value="ECO:0007669"/>
    <property type="project" value="UniProtKB-KW"/>
</dbReference>
<evidence type="ECO:0000313" key="10">
    <source>
        <dbReference type="Proteomes" id="UP000683000"/>
    </source>
</evidence>
<dbReference type="Pfam" id="PF00962">
    <property type="entry name" value="A_deaminase"/>
    <property type="match status" value="2"/>
</dbReference>
<evidence type="ECO:0000256" key="4">
    <source>
        <dbReference type="ARBA" id="ARBA00022801"/>
    </source>
</evidence>
<accession>A0A8I3A4S3</accession>
<dbReference type="GO" id="GO:0006154">
    <property type="term" value="P:adenosine catabolic process"/>
    <property type="evidence" value="ECO:0007669"/>
    <property type="project" value="TreeGrafter"/>
</dbReference>
<feature type="domain" description="Adenosine deaminase" evidence="8">
    <location>
        <begin position="354"/>
        <end position="438"/>
    </location>
</feature>
<dbReference type="PANTHER" id="PTHR11409">
    <property type="entry name" value="ADENOSINE DEAMINASE"/>
    <property type="match status" value="1"/>
</dbReference>
<evidence type="ECO:0000259" key="8">
    <source>
        <dbReference type="Pfam" id="PF00962"/>
    </source>
</evidence>
<proteinExistence type="inferred from homology"/>
<keyword evidence="6" id="KW-0546">Nucleotide metabolism</keyword>
<evidence type="ECO:0000256" key="5">
    <source>
        <dbReference type="ARBA" id="ARBA00022833"/>
    </source>
</evidence>
<dbReference type="InterPro" id="IPR032466">
    <property type="entry name" value="Metal_Hydrolase"/>
</dbReference>
<dbReference type="OrthoDB" id="272271at2759"/>
<evidence type="ECO:0000256" key="1">
    <source>
        <dbReference type="ARBA" id="ARBA00001947"/>
    </source>
</evidence>
<keyword evidence="5" id="KW-0862">Zinc</keyword>
<dbReference type="PANTHER" id="PTHR11409:SF42">
    <property type="entry name" value="ADENOSINE DEAMINASE-LIKE PROTEIN"/>
    <property type="match status" value="1"/>
</dbReference>